<dbReference type="Proteomes" id="UP000215335">
    <property type="component" value="Unassembled WGS sequence"/>
</dbReference>
<dbReference type="AlphaFoldDB" id="A0A232ES12"/>
<comment type="caution">
    <text evidence="2">The sequence shown here is derived from an EMBL/GenBank/DDBJ whole genome shotgun (WGS) entry which is preliminary data.</text>
</comment>
<organism evidence="2 3">
    <name type="scientific">Trichomalopsis sarcophagae</name>
    <dbReference type="NCBI Taxonomy" id="543379"/>
    <lineage>
        <taxon>Eukaryota</taxon>
        <taxon>Metazoa</taxon>
        <taxon>Ecdysozoa</taxon>
        <taxon>Arthropoda</taxon>
        <taxon>Hexapoda</taxon>
        <taxon>Insecta</taxon>
        <taxon>Pterygota</taxon>
        <taxon>Neoptera</taxon>
        <taxon>Endopterygota</taxon>
        <taxon>Hymenoptera</taxon>
        <taxon>Apocrita</taxon>
        <taxon>Proctotrupomorpha</taxon>
        <taxon>Chalcidoidea</taxon>
        <taxon>Pteromalidae</taxon>
        <taxon>Pteromalinae</taxon>
        <taxon>Trichomalopsis</taxon>
    </lineage>
</organism>
<evidence type="ECO:0000313" key="2">
    <source>
        <dbReference type="EMBL" id="OXU21153.1"/>
    </source>
</evidence>
<protein>
    <submittedName>
        <fullName evidence="2">Uncharacterized protein</fullName>
    </submittedName>
</protein>
<proteinExistence type="predicted"/>
<keyword evidence="1" id="KW-0812">Transmembrane</keyword>
<sequence>MCSCISCYTCTLLTLLHKLARRLMNDIKEKTKMYQFLYIVVFVLAFTIGNRAEAEKLKINQKNKRTQNLEPQIKLISYKIHSLNEKYATMHSYAIKKENATYNKLQKRMTINQDFPPVIIDVKVYATDKNYKNSKLLLHLDVPPCSESRYREFLPKALVVPKSMLQSNCLKKGDLNTDDLGIFRFDALIPNIHEISDYYKVDYNMTTADDPKEIITEETLLTEWGYLHTQ</sequence>
<dbReference type="EMBL" id="NNAY01002517">
    <property type="protein sequence ID" value="OXU21153.1"/>
    <property type="molecule type" value="Genomic_DNA"/>
</dbReference>
<feature type="transmembrane region" description="Helical" evidence="1">
    <location>
        <begin position="33"/>
        <end position="52"/>
    </location>
</feature>
<reference evidence="2 3" key="1">
    <citation type="journal article" date="2017" name="Curr. Biol.">
        <title>The Evolution of Venom by Co-option of Single-Copy Genes.</title>
        <authorList>
            <person name="Martinson E.O."/>
            <person name="Mrinalini"/>
            <person name="Kelkar Y.D."/>
            <person name="Chang C.H."/>
            <person name="Werren J.H."/>
        </authorList>
    </citation>
    <scope>NUCLEOTIDE SEQUENCE [LARGE SCALE GENOMIC DNA]</scope>
    <source>
        <strain evidence="2 3">Alberta</strain>
        <tissue evidence="2">Whole body</tissue>
    </source>
</reference>
<evidence type="ECO:0000256" key="1">
    <source>
        <dbReference type="SAM" id="Phobius"/>
    </source>
</evidence>
<evidence type="ECO:0000313" key="3">
    <source>
        <dbReference type="Proteomes" id="UP000215335"/>
    </source>
</evidence>
<gene>
    <name evidence="2" type="ORF">TSAR_015477</name>
</gene>
<keyword evidence="1" id="KW-1133">Transmembrane helix</keyword>
<keyword evidence="1" id="KW-0472">Membrane</keyword>
<keyword evidence="3" id="KW-1185">Reference proteome</keyword>
<name>A0A232ES12_9HYME</name>
<accession>A0A232ES12</accession>